<dbReference type="InterPro" id="IPR004210">
    <property type="entry name" value="BESS_motif"/>
</dbReference>
<name>A0A1B6E1F7_9HEMI</name>
<organism evidence="5">
    <name type="scientific">Clastoptera arizonana</name>
    <name type="common">Arizona spittle bug</name>
    <dbReference type="NCBI Taxonomy" id="38151"/>
    <lineage>
        <taxon>Eukaryota</taxon>
        <taxon>Metazoa</taxon>
        <taxon>Ecdysozoa</taxon>
        <taxon>Arthropoda</taxon>
        <taxon>Hexapoda</taxon>
        <taxon>Insecta</taxon>
        <taxon>Pterygota</taxon>
        <taxon>Neoptera</taxon>
        <taxon>Paraneoptera</taxon>
        <taxon>Hemiptera</taxon>
        <taxon>Auchenorrhyncha</taxon>
        <taxon>Cercopoidea</taxon>
        <taxon>Clastopteridae</taxon>
        <taxon>Clastoptera</taxon>
    </lineage>
</organism>
<evidence type="ECO:0000256" key="1">
    <source>
        <dbReference type="PROSITE-ProRule" id="PRU00371"/>
    </source>
</evidence>
<evidence type="ECO:0000259" key="3">
    <source>
        <dbReference type="PROSITE" id="PS51031"/>
    </source>
</evidence>
<evidence type="ECO:0000256" key="2">
    <source>
        <dbReference type="SAM" id="MobiDB-lite"/>
    </source>
</evidence>
<sequence length="175" mass="20103">MPSGSVSKKKKWHLADAMEFLLPWTGPSRKTSGISDKSLDPDTASPSNQEITITYDYYSDLHDEEEANYEANGEVGNYNLKKKQRKTPVELVANPMAEYLKTIKLNHNTNKHKLEELKKENEFLSFFKSLIPDAGKLSARRKREFKSSVMTKLHQLLEEQENEQASYNIDIFSCV</sequence>
<dbReference type="PROSITE" id="PS51031">
    <property type="entry name" value="BESS"/>
    <property type="match status" value="1"/>
</dbReference>
<dbReference type="GO" id="GO:0005634">
    <property type="term" value="C:nucleus"/>
    <property type="evidence" value="ECO:0007669"/>
    <property type="project" value="UniProtKB-SubCell"/>
</dbReference>
<gene>
    <name evidence="4" type="ORF">g.12311</name>
    <name evidence="5" type="ORF">g.12312</name>
</gene>
<dbReference type="AlphaFoldDB" id="A0A1B6E1F7"/>
<evidence type="ECO:0000313" key="4">
    <source>
        <dbReference type="EMBL" id="JAS15164.1"/>
    </source>
</evidence>
<proteinExistence type="predicted"/>
<dbReference type="GO" id="GO:0003677">
    <property type="term" value="F:DNA binding"/>
    <property type="evidence" value="ECO:0007669"/>
    <property type="project" value="InterPro"/>
</dbReference>
<feature type="domain" description="BESS" evidence="3">
    <location>
        <begin position="120"/>
        <end position="159"/>
    </location>
</feature>
<evidence type="ECO:0000313" key="5">
    <source>
        <dbReference type="EMBL" id="JAS31727.1"/>
    </source>
</evidence>
<dbReference type="EMBL" id="GEDC01005571">
    <property type="protein sequence ID" value="JAS31727.1"/>
    <property type="molecule type" value="Transcribed_RNA"/>
</dbReference>
<comment type="subcellular location">
    <subcellularLocation>
        <location evidence="1">Nucleus</location>
    </subcellularLocation>
</comment>
<dbReference type="EMBL" id="GEDC01022134">
    <property type="protein sequence ID" value="JAS15164.1"/>
    <property type="molecule type" value="Transcribed_RNA"/>
</dbReference>
<feature type="region of interest" description="Disordered" evidence="2">
    <location>
        <begin position="24"/>
        <end position="48"/>
    </location>
</feature>
<keyword evidence="1" id="KW-0539">Nucleus</keyword>
<reference evidence="5" key="1">
    <citation type="submission" date="2015-12" db="EMBL/GenBank/DDBJ databases">
        <title>De novo transcriptome assembly of four potential Pierce s Disease insect vectors from Arizona vineyards.</title>
        <authorList>
            <person name="Tassone E.E."/>
        </authorList>
    </citation>
    <scope>NUCLEOTIDE SEQUENCE</scope>
</reference>
<accession>A0A1B6E1F7</accession>
<protein>
    <recommendedName>
        <fullName evidence="3">BESS domain-containing protein</fullName>
    </recommendedName>
</protein>